<dbReference type="Proteomes" id="UP000190341">
    <property type="component" value="Unassembled WGS sequence"/>
</dbReference>
<dbReference type="InterPro" id="IPR036291">
    <property type="entry name" value="NAD(P)-bd_dom_sf"/>
</dbReference>
<dbReference type="AlphaFoldDB" id="A0A1T5LTB0"/>
<dbReference type="STRING" id="428993.SAMN06296058_3051"/>
<dbReference type="OrthoDB" id="118015at2"/>
<dbReference type="Gene3D" id="3.40.50.720">
    <property type="entry name" value="NAD(P)-binding Rossmann-like Domain"/>
    <property type="match status" value="1"/>
</dbReference>
<dbReference type="RefSeq" id="WP_079725380.1">
    <property type="nucleotide sequence ID" value="NZ_BMCL01000001.1"/>
</dbReference>
<dbReference type="PANTHER" id="PTHR42760">
    <property type="entry name" value="SHORT-CHAIN DEHYDROGENASES/REDUCTASES FAMILY MEMBER"/>
    <property type="match status" value="1"/>
</dbReference>
<dbReference type="PANTHER" id="PTHR42760:SF135">
    <property type="entry name" value="BLL7886 PROTEIN"/>
    <property type="match status" value="1"/>
</dbReference>
<dbReference type="GO" id="GO:0016616">
    <property type="term" value="F:oxidoreductase activity, acting on the CH-OH group of donors, NAD or NADP as acceptor"/>
    <property type="evidence" value="ECO:0007669"/>
    <property type="project" value="TreeGrafter"/>
</dbReference>
<dbReference type="PRINTS" id="PR00080">
    <property type="entry name" value="SDRFAMILY"/>
</dbReference>
<proteinExistence type="inferred from homology"/>
<evidence type="ECO:0000256" key="2">
    <source>
        <dbReference type="RuleBase" id="RU000363"/>
    </source>
</evidence>
<dbReference type="EMBL" id="FUZV01000002">
    <property type="protein sequence ID" value="SKC79212.1"/>
    <property type="molecule type" value="Genomic_DNA"/>
</dbReference>
<dbReference type="PROSITE" id="PS00061">
    <property type="entry name" value="ADH_SHORT"/>
    <property type="match status" value="1"/>
</dbReference>
<accession>A0A1T5LTB0</accession>
<organism evidence="3 4">
    <name type="scientific">Pseudoxanthomonas indica</name>
    <dbReference type="NCBI Taxonomy" id="428993"/>
    <lineage>
        <taxon>Bacteria</taxon>
        <taxon>Pseudomonadati</taxon>
        <taxon>Pseudomonadota</taxon>
        <taxon>Gammaproteobacteria</taxon>
        <taxon>Lysobacterales</taxon>
        <taxon>Lysobacteraceae</taxon>
        <taxon>Pseudoxanthomonas</taxon>
    </lineage>
</organism>
<evidence type="ECO:0000313" key="4">
    <source>
        <dbReference type="Proteomes" id="UP000190341"/>
    </source>
</evidence>
<dbReference type="InterPro" id="IPR002347">
    <property type="entry name" value="SDR_fam"/>
</dbReference>
<reference evidence="3 4" key="1">
    <citation type="submission" date="2017-02" db="EMBL/GenBank/DDBJ databases">
        <authorList>
            <person name="Peterson S.W."/>
        </authorList>
    </citation>
    <scope>NUCLEOTIDE SEQUENCE [LARGE SCALE GENOMIC DNA]</scope>
    <source>
        <strain evidence="3 4">P15</strain>
    </source>
</reference>
<evidence type="ECO:0000313" key="3">
    <source>
        <dbReference type="EMBL" id="SKC79212.1"/>
    </source>
</evidence>
<sequence length="227" mass="22956">MDFSSPRVVVTGGFGALGRKVVEQLRANGARVAVLDHAPAPADVAAPAFGGVDLADEGAARQAIEQAAQALGGLDALVNIAGGFSWETIADGSLDTWDRLYRLNLRTALAASQAALPHLLAAGGGRIVNIGAAAAGKAATGMGAYAASKAGVARLTEALADEFKDRGITVNALLPSIIDTPANRKDMPDADASRWVTPAQLAGVVQFLLSEPAAAITGALIPVTGRV</sequence>
<dbReference type="Pfam" id="PF00106">
    <property type="entry name" value="adh_short"/>
    <property type="match status" value="1"/>
</dbReference>
<name>A0A1T5LTB0_9GAMM</name>
<dbReference type="SUPFAM" id="SSF51735">
    <property type="entry name" value="NAD(P)-binding Rossmann-fold domains"/>
    <property type="match status" value="1"/>
</dbReference>
<dbReference type="GO" id="GO:0030497">
    <property type="term" value="P:fatty acid elongation"/>
    <property type="evidence" value="ECO:0007669"/>
    <property type="project" value="TreeGrafter"/>
</dbReference>
<evidence type="ECO:0000256" key="1">
    <source>
        <dbReference type="ARBA" id="ARBA00006484"/>
    </source>
</evidence>
<gene>
    <name evidence="3" type="ORF">SAMN06296058_3051</name>
</gene>
<dbReference type="PRINTS" id="PR00081">
    <property type="entry name" value="GDHRDH"/>
</dbReference>
<keyword evidence="4" id="KW-1185">Reference proteome</keyword>
<comment type="similarity">
    <text evidence="1 2">Belongs to the short-chain dehydrogenases/reductases (SDR) family.</text>
</comment>
<protein>
    <submittedName>
        <fullName evidence="3">NAD(P)-dependent dehydrogenase, short-chain alcohol dehydrogenase family</fullName>
    </submittedName>
</protein>
<dbReference type="InterPro" id="IPR020904">
    <property type="entry name" value="Sc_DH/Rdtase_CS"/>
</dbReference>